<protein>
    <submittedName>
        <fullName evidence="1">Uncharacterized protein</fullName>
    </submittedName>
</protein>
<name>A0A2T4ATL3_TRIHA</name>
<dbReference type="Proteomes" id="UP000241690">
    <property type="component" value="Unassembled WGS sequence"/>
</dbReference>
<evidence type="ECO:0000313" key="2">
    <source>
        <dbReference type="Proteomes" id="UP000241690"/>
    </source>
</evidence>
<dbReference type="GeneID" id="36626727"/>
<dbReference type="AlphaFoldDB" id="A0A2T4ATL3"/>
<proteinExistence type="predicted"/>
<dbReference type="RefSeq" id="XP_024779995.1">
    <property type="nucleotide sequence ID" value="XM_024918158.1"/>
</dbReference>
<sequence>MLLARSCSDTLSHGSRQPVVRISGNSKRYPPDLDRVRMRMARAASLGVSQDPQDLIEGGVSPSLGAGTMAALFRHRSLLMEMTLLV</sequence>
<keyword evidence="2" id="KW-1185">Reference proteome</keyword>
<evidence type="ECO:0000313" key="1">
    <source>
        <dbReference type="EMBL" id="PTB60318.1"/>
    </source>
</evidence>
<gene>
    <name evidence="1" type="ORF">M431DRAFT_502438</name>
</gene>
<dbReference type="EMBL" id="KZ679675">
    <property type="protein sequence ID" value="PTB60318.1"/>
    <property type="molecule type" value="Genomic_DNA"/>
</dbReference>
<organism evidence="1 2">
    <name type="scientific">Trichoderma harzianum CBS 226.95</name>
    <dbReference type="NCBI Taxonomy" id="983964"/>
    <lineage>
        <taxon>Eukaryota</taxon>
        <taxon>Fungi</taxon>
        <taxon>Dikarya</taxon>
        <taxon>Ascomycota</taxon>
        <taxon>Pezizomycotina</taxon>
        <taxon>Sordariomycetes</taxon>
        <taxon>Hypocreomycetidae</taxon>
        <taxon>Hypocreales</taxon>
        <taxon>Hypocreaceae</taxon>
        <taxon>Trichoderma</taxon>
    </lineage>
</organism>
<accession>A0A2T4ATL3</accession>
<reference evidence="1 2" key="1">
    <citation type="submission" date="2016-07" db="EMBL/GenBank/DDBJ databases">
        <title>Multiple horizontal gene transfer events from other fungi enriched the ability of initially mycotrophic Trichoderma (Ascomycota) to feed on dead plant biomass.</title>
        <authorList>
            <consortium name="DOE Joint Genome Institute"/>
            <person name="Aerts A."/>
            <person name="Atanasova L."/>
            <person name="Chenthamara K."/>
            <person name="Zhang J."/>
            <person name="Grujic M."/>
            <person name="Henrissat B."/>
            <person name="Kuo A."/>
            <person name="Salamov A."/>
            <person name="Lipzen A."/>
            <person name="Labutti K."/>
            <person name="Barry K."/>
            <person name="Miao Y."/>
            <person name="Rahimi M.J."/>
            <person name="Shen Q."/>
            <person name="Grigoriev I.V."/>
            <person name="Kubicek C.P."/>
            <person name="Druzhinina I.S."/>
        </authorList>
    </citation>
    <scope>NUCLEOTIDE SEQUENCE [LARGE SCALE GENOMIC DNA]</scope>
    <source>
        <strain evidence="1 2">CBS 226.95</strain>
    </source>
</reference>